<dbReference type="AlphaFoldDB" id="A0AAN8PG83"/>
<reference evidence="1 2" key="1">
    <citation type="submission" date="2023-10" db="EMBL/GenBank/DDBJ databases">
        <title>Genomes of two closely related lineages of the louse Polyplax serrata with different host specificities.</title>
        <authorList>
            <person name="Martinu J."/>
            <person name="Tarabai H."/>
            <person name="Stefka J."/>
            <person name="Hypsa V."/>
        </authorList>
    </citation>
    <scope>NUCLEOTIDE SEQUENCE [LARGE SCALE GENOMIC DNA]</scope>
    <source>
        <strain evidence="1">HR10_N</strain>
    </source>
</reference>
<gene>
    <name evidence="1" type="ORF">RUM43_015083</name>
</gene>
<name>A0AAN8PG83_POLSC</name>
<dbReference type="EMBL" id="JAWJWE010000019">
    <property type="protein sequence ID" value="KAK6630090.1"/>
    <property type="molecule type" value="Genomic_DNA"/>
</dbReference>
<accession>A0AAN8PG83</accession>
<organism evidence="1 2">
    <name type="scientific">Polyplax serrata</name>
    <name type="common">Common mouse louse</name>
    <dbReference type="NCBI Taxonomy" id="468196"/>
    <lineage>
        <taxon>Eukaryota</taxon>
        <taxon>Metazoa</taxon>
        <taxon>Ecdysozoa</taxon>
        <taxon>Arthropoda</taxon>
        <taxon>Hexapoda</taxon>
        <taxon>Insecta</taxon>
        <taxon>Pterygota</taxon>
        <taxon>Neoptera</taxon>
        <taxon>Paraneoptera</taxon>
        <taxon>Psocodea</taxon>
        <taxon>Troctomorpha</taxon>
        <taxon>Phthiraptera</taxon>
        <taxon>Anoplura</taxon>
        <taxon>Polyplacidae</taxon>
        <taxon>Polyplax</taxon>
    </lineage>
</organism>
<comment type="caution">
    <text evidence="1">The sequence shown here is derived from an EMBL/GenBank/DDBJ whole genome shotgun (WGS) entry which is preliminary data.</text>
</comment>
<dbReference type="Proteomes" id="UP001372834">
    <property type="component" value="Unassembled WGS sequence"/>
</dbReference>
<protein>
    <submittedName>
        <fullName evidence="1">Uncharacterized protein</fullName>
    </submittedName>
</protein>
<evidence type="ECO:0000313" key="1">
    <source>
        <dbReference type="EMBL" id="KAK6630090.1"/>
    </source>
</evidence>
<feature type="non-terminal residue" evidence="1">
    <location>
        <position position="1"/>
    </location>
</feature>
<sequence length="206" mass="24314">DNWQEWRDSFLRTYGGTSWDKIRAAYDFKYLKGSLLTYALRKENLRLEVQPTMTDLTRIHLIVLGLPVSYQRQIRVDDITTTEKLFRHFARLRKDTSTEKKTNVLGLQFVRETSRSNVTVIKKEALDKSIPVYPNSKSLKTLSGPLKCTTVMWLNLKIQDIEQEVLNYDMLLGLDAIKKFRLIQGEKLNVYQKDLKNRIFRINNRR</sequence>
<evidence type="ECO:0000313" key="2">
    <source>
        <dbReference type="Proteomes" id="UP001372834"/>
    </source>
</evidence>
<proteinExistence type="predicted"/>